<dbReference type="RefSeq" id="WP_084926366.1">
    <property type="nucleotide sequence ID" value="NZ_CAMHUS010000001.1"/>
</dbReference>
<dbReference type="EMBL" id="NCVE01000028">
    <property type="protein sequence ID" value="ORO88395.1"/>
    <property type="molecule type" value="Genomic_DNA"/>
</dbReference>
<sequence>MGILRTHLEAECDPRLAGELAYSIKEAYRFLWELIDTTPVLRHPEMRKTYGHIRQALVDVALRLVLEDSSMRTDVQMLSAVNNKVNGYTYTMIETKGAIISPVKTRSIKTMPKKALHRSVASVKNKQFDLFTTQEDINKHYDADNPPFLLLTYGGKNHHLQFVQLGLPNVDTEQWIEKVDIMNAQRIVASKDQEQTTQKKLDLTLTELSEELLRREVNGTRNI</sequence>
<reference evidence="2" key="2">
    <citation type="submission" date="2017-04" db="EMBL/GenBank/DDBJ databases">
        <authorList>
            <person name="Afonso C.L."/>
            <person name="Miller P.J."/>
            <person name="Scott M.A."/>
            <person name="Spackman E."/>
            <person name="Goraichik I."/>
            <person name="Dimitrov K.M."/>
            <person name="Suarez D.L."/>
            <person name="Swayne D.E."/>
        </authorList>
    </citation>
    <scope>NUCLEOTIDE SEQUENCE</scope>
    <source>
        <strain evidence="2">B_009152_10</strain>
    </source>
</reference>
<dbReference type="EMBL" id="NCVN01000013">
    <property type="protein sequence ID" value="ORP07682.1"/>
    <property type="molecule type" value="Genomic_DNA"/>
</dbReference>
<dbReference type="Proteomes" id="UP000193206">
    <property type="component" value="Unassembled WGS sequence"/>
</dbReference>
<dbReference type="AlphaFoldDB" id="A0A1X1JMQ2"/>
<protein>
    <submittedName>
        <fullName evidence="2">Uncharacterized protein</fullName>
    </submittedName>
</protein>
<dbReference type="Proteomes" id="UP000193441">
    <property type="component" value="Unassembled WGS sequence"/>
</dbReference>
<evidence type="ECO:0000313" key="1">
    <source>
        <dbReference type="EMBL" id="ORO88395.1"/>
    </source>
</evidence>
<gene>
    <name evidence="2" type="ORF">B7692_03830</name>
    <name evidence="1" type="ORF">B7701_06860</name>
</gene>
<organism evidence="2 3">
    <name type="scientific">Streptococcus mitis</name>
    <dbReference type="NCBI Taxonomy" id="28037"/>
    <lineage>
        <taxon>Bacteria</taxon>
        <taxon>Bacillati</taxon>
        <taxon>Bacillota</taxon>
        <taxon>Bacilli</taxon>
        <taxon>Lactobacillales</taxon>
        <taxon>Streptococcaceae</taxon>
        <taxon>Streptococcus</taxon>
        <taxon>Streptococcus mitis group</taxon>
    </lineage>
</organism>
<evidence type="ECO:0000313" key="4">
    <source>
        <dbReference type="Proteomes" id="UP000193441"/>
    </source>
</evidence>
<proteinExistence type="predicted"/>
<evidence type="ECO:0000313" key="3">
    <source>
        <dbReference type="Proteomes" id="UP000193206"/>
    </source>
</evidence>
<comment type="caution">
    <text evidence="2">The sequence shown here is derived from an EMBL/GenBank/DDBJ whole genome shotgun (WGS) entry which is preliminary data.</text>
</comment>
<reference evidence="1" key="3">
    <citation type="submission" date="2017-04" db="EMBL/GenBank/DDBJ databases">
        <authorList>
            <person name="Nielsen X.C."/>
            <person name="Rasmussen L.H."/>
            <person name="Hoejholt K."/>
            <person name="Rasmussen S."/>
            <person name="Christensen J.J."/>
        </authorList>
    </citation>
    <scope>NUCLEOTIDE SEQUENCE</scope>
    <source>
        <strain evidence="1">RH_50738_11</strain>
    </source>
</reference>
<reference evidence="3 4" key="1">
    <citation type="journal article" date="2016" name="Eur. J. Clin. Microbiol. Infect. Dis.">
        <title>Whole genome sequencing as a tool for phylogenetic analysis of clinical strains of Mitis group streptococci.</title>
        <authorList>
            <person name="Rasmussen L.H."/>
            <person name="Dargis R."/>
            <person name="Hojholt K."/>
            <person name="Christensen J.J."/>
            <person name="Skovgaard O."/>
            <person name="Justesen U.S."/>
            <person name="Rosenvinge F.S."/>
            <person name="Moser C."/>
            <person name="Lukjancenko O."/>
            <person name="Rasmussen S."/>
            <person name="Nielsen X.C."/>
        </authorList>
    </citation>
    <scope>NUCLEOTIDE SEQUENCE [LARGE SCALE GENOMIC DNA]</scope>
    <source>
        <strain evidence="2 3">B_009152_10</strain>
        <strain evidence="1 4">RH_50738_11</strain>
    </source>
</reference>
<name>A0A1X1JMQ2_STRMT</name>
<accession>A0A1X1JMQ2</accession>
<evidence type="ECO:0000313" key="2">
    <source>
        <dbReference type="EMBL" id="ORP07682.1"/>
    </source>
</evidence>